<reference evidence="3 4" key="1">
    <citation type="submission" date="2020-07" db="EMBL/GenBank/DDBJ databases">
        <title>Sequencing the genomes of 1000 actinobacteria strains.</title>
        <authorList>
            <person name="Klenk H.-P."/>
        </authorList>
    </citation>
    <scope>NUCLEOTIDE SEQUENCE [LARGE SCALE GENOMIC DNA]</scope>
    <source>
        <strain evidence="3 4">DSM 103833</strain>
    </source>
</reference>
<evidence type="ECO:0000313" key="4">
    <source>
        <dbReference type="Proteomes" id="UP000530424"/>
    </source>
</evidence>
<accession>A0A853C0R8</accession>
<organism evidence="3 4">
    <name type="scientific">Nocardioides thalensis</name>
    <dbReference type="NCBI Taxonomy" id="1914755"/>
    <lineage>
        <taxon>Bacteria</taxon>
        <taxon>Bacillati</taxon>
        <taxon>Actinomycetota</taxon>
        <taxon>Actinomycetes</taxon>
        <taxon>Propionibacteriales</taxon>
        <taxon>Nocardioidaceae</taxon>
        <taxon>Nocardioides</taxon>
    </lineage>
</organism>
<feature type="chain" id="PRO_5038930033" description="DUF732 domain-containing protein" evidence="2">
    <location>
        <begin position="27"/>
        <end position="340"/>
    </location>
</feature>
<keyword evidence="4" id="KW-1185">Reference proteome</keyword>
<evidence type="ECO:0008006" key="5">
    <source>
        <dbReference type="Google" id="ProtNLM"/>
    </source>
</evidence>
<dbReference type="Proteomes" id="UP000530424">
    <property type="component" value="Unassembled WGS sequence"/>
</dbReference>
<keyword evidence="2" id="KW-0732">Signal</keyword>
<dbReference type="EMBL" id="JACCFP010000001">
    <property type="protein sequence ID" value="NYI99952.1"/>
    <property type="molecule type" value="Genomic_DNA"/>
</dbReference>
<proteinExistence type="predicted"/>
<feature type="region of interest" description="Disordered" evidence="1">
    <location>
        <begin position="25"/>
        <end position="109"/>
    </location>
</feature>
<evidence type="ECO:0000313" key="3">
    <source>
        <dbReference type="EMBL" id="NYI99952.1"/>
    </source>
</evidence>
<protein>
    <recommendedName>
        <fullName evidence="5">DUF732 domain-containing protein</fullName>
    </recommendedName>
</protein>
<comment type="caution">
    <text evidence="3">The sequence shown here is derived from an EMBL/GenBank/DDBJ whole genome shotgun (WGS) entry which is preliminary data.</text>
</comment>
<gene>
    <name evidence="3" type="ORF">HNR19_000651</name>
</gene>
<feature type="compositionally biased region" description="Low complexity" evidence="1">
    <location>
        <begin position="39"/>
        <end position="72"/>
    </location>
</feature>
<dbReference type="RefSeq" id="WP_179666592.1">
    <property type="nucleotide sequence ID" value="NZ_JACCFP010000001.1"/>
</dbReference>
<feature type="compositionally biased region" description="Acidic residues" evidence="1">
    <location>
        <begin position="76"/>
        <end position="93"/>
    </location>
</feature>
<sequence>MKQFGVLMAIAAVAMAVVMGAGSLFSDDDSAPTGATSNSPEPSTADTSSAAPTSSSSSPSPTLTETPTPTTPWGELLEDGADDELLEPDEVDGLPEGYWPSPGSDEYTDEEYERVLRRDIAAYLLRVRHEAPRVADRLAYALPSVPVGWCSVVAPRWTWTEFQQNASENVKSAALLADLLKVPYEPLLPADQTRLMRFAVGEAARWFCPENRLNLSEPVEDPDVEDAAEFPTRDVYHLQELQREGYAVSPADSYRARTATEFEIELAFQSALVGVGDVPTELGCDTVRYLSRRDNDVRDTAENIWELSPSRDDRLWDVWEHQTLVYLIEEERRACIDGRL</sequence>
<dbReference type="AlphaFoldDB" id="A0A853C0R8"/>
<feature type="signal peptide" evidence="2">
    <location>
        <begin position="1"/>
        <end position="26"/>
    </location>
</feature>
<name>A0A853C0R8_9ACTN</name>
<evidence type="ECO:0000256" key="2">
    <source>
        <dbReference type="SAM" id="SignalP"/>
    </source>
</evidence>
<evidence type="ECO:0000256" key="1">
    <source>
        <dbReference type="SAM" id="MobiDB-lite"/>
    </source>
</evidence>